<keyword evidence="15 19" id="KW-0472">Membrane</keyword>
<evidence type="ECO:0000256" key="6">
    <source>
        <dbReference type="ARBA" id="ARBA00012487"/>
    </source>
</evidence>
<dbReference type="PANTHER" id="PTHR46382:SF1">
    <property type="entry name" value="PHOSPHATIDATE CYTIDYLYLTRANSFERASE"/>
    <property type="match status" value="1"/>
</dbReference>
<evidence type="ECO:0000256" key="16">
    <source>
        <dbReference type="ARBA" id="ARBA00023209"/>
    </source>
</evidence>
<evidence type="ECO:0000256" key="9">
    <source>
        <dbReference type="ARBA" id="ARBA00022516"/>
    </source>
</evidence>
<organism evidence="20 21">
    <name type="scientific">Anoxybacter fermentans</name>
    <dbReference type="NCBI Taxonomy" id="1323375"/>
    <lineage>
        <taxon>Bacteria</taxon>
        <taxon>Bacillati</taxon>
        <taxon>Bacillota</taxon>
        <taxon>Clostridia</taxon>
        <taxon>Halanaerobiales</taxon>
        <taxon>Anoxybacter</taxon>
    </lineage>
</organism>
<sequence>MLKRIISGIVGIALAVFIINFGGLPFLTAVLILTVLGLLEFYRMVSIKGKKPFKGVGVISGLILVLLTYFNNKSFVIGDIILPGLIVALFMVFSVQLIKNGTEDTIQNVAITFFGIFYVVGLISHFILLRNLKNPILPGINAIYFALICTWATDSFAYFVGKSFGRKHLAPNISPKKTVEGFIGGILGSFLAGLIYSIINGFSPFKAGVIAFLIGIVGQMGDLFESALKRDAGIKDSGNLIPGHGGVLDRFDSAFFTLPLTYYLIILFF</sequence>
<dbReference type="PROSITE" id="PS01315">
    <property type="entry name" value="CDS"/>
    <property type="match status" value="1"/>
</dbReference>
<dbReference type="RefSeq" id="WP_127015710.1">
    <property type="nucleotide sequence ID" value="NZ_CP016379.1"/>
</dbReference>
<feature type="transmembrane region" description="Helical" evidence="19">
    <location>
        <begin position="6"/>
        <end position="39"/>
    </location>
</feature>
<dbReference type="Pfam" id="PF01148">
    <property type="entry name" value="CTP_transf_1"/>
    <property type="match status" value="1"/>
</dbReference>
<dbReference type="EC" id="2.7.7.41" evidence="6 18"/>
<dbReference type="GO" id="GO:0005886">
    <property type="term" value="C:plasma membrane"/>
    <property type="evidence" value="ECO:0007669"/>
    <property type="project" value="UniProtKB-SubCell"/>
</dbReference>
<evidence type="ECO:0000313" key="20">
    <source>
        <dbReference type="EMBL" id="AZR72377.1"/>
    </source>
</evidence>
<evidence type="ECO:0000256" key="10">
    <source>
        <dbReference type="ARBA" id="ARBA00022679"/>
    </source>
</evidence>
<comment type="catalytic activity">
    <reaction evidence="1 18">
        <text>a 1,2-diacyl-sn-glycero-3-phosphate + CTP + H(+) = a CDP-1,2-diacyl-sn-glycerol + diphosphate</text>
        <dbReference type="Rhea" id="RHEA:16229"/>
        <dbReference type="ChEBI" id="CHEBI:15378"/>
        <dbReference type="ChEBI" id="CHEBI:33019"/>
        <dbReference type="ChEBI" id="CHEBI:37563"/>
        <dbReference type="ChEBI" id="CHEBI:58332"/>
        <dbReference type="ChEBI" id="CHEBI:58608"/>
        <dbReference type="EC" id="2.7.7.41"/>
    </reaction>
</comment>
<dbReference type="OrthoDB" id="9799199at2"/>
<dbReference type="UniPathway" id="UPA00557">
    <property type="reaction ID" value="UER00614"/>
</dbReference>
<keyword evidence="21" id="KW-1185">Reference proteome</keyword>
<protein>
    <recommendedName>
        <fullName evidence="7 18">Phosphatidate cytidylyltransferase</fullName>
        <ecNumber evidence="6 18">2.7.7.41</ecNumber>
    </recommendedName>
</protein>
<evidence type="ECO:0000256" key="13">
    <source>
        <dbReference type="ARBA" id="ARBA00022989"/>
    </source>
</evidence>
<feature type="transmembrane region" description="Helical" evidence="19">
    <location>
        <begin position="140"/>
        <end position="160"/>
    </location>
</feature>
<feature type="transmembrane region" description="Helical" evidence="19">
    <location>
        <begin position="181"/>
        <end position="199"/>
    </location>
</feature>
<evidence type="ECO:0000256" key="17">
    <source>
        <dbReference type="ARBA" id="ARBA00023264"/>
    </source>
</evidence>
<keyword evidence="14" id="KW-0443">Lipid metabolism</keyword>
<feature type="transmembrane region" description="Helical" evidence="19">
    <location>
        <begin position="76"/>
        <end position="97"/>
    </location>
</feature>
<gene>
    <name evidence="20" type="ORF">BBF96_02585</name>
</gene>
<evidence type="ECO:0000256" key="2">
    <source>
        <dbReference type="ARBA" id="ARBA00004651"/>
    </source>
</evidence>
<keyword evidence="10 18" id="KW-0808">Transferase</keyword>
<evidence type="ECO:0000256" key="14">
    <source>
        <dbReference type="ARBA" id="ARBA00023098"/>
    </source>
</evidence>
<comment type="similarity">
    <text evidence="5 18">Belongs to the CDS family.</text>
</comment>
<evidence type="ECO:0000256" key="3">
    <source>
        <dbReference type="ARBA" id="ARBA00005119"/>
    </source>
</evidence>
<dbReference type="InterPro" id="IPR000374">
    <property type="entry name" value="PC_trans"/>
</dbReference>
<comment type="pathway">
    <text evidence="3 18">Phospholipid metabolism; CDP-diacylglycerol biosynthesis; CDP-diacylglycerol from sn-glycerol 3-phosphate: step 3/3.</text>
</comment>
<evidence type="ECO:0000256" key="7">
    <source>
        <dbReference type="ARBA" id="ARBA00019373"/>
    </source>
</evidence>
<proteinExistence type="inferred from homology"/>
<evidence type="ECO:0000256" key="5">
    <source>
        <dbReference type="ARBA" id="ARBA00010185"/>
    </source>
</evidence>
<dbReference type="Proteomes" id="UP000267250">
    <property type="component" value="Chromosome"/>
</dbReference>
<evidence type="ECO:0000256" key="1">
    <source>
        <dbReference type="ARBA" id="ARBA00001698"/>
    </source>
</evidence>
<feature type="transmembrane region" description="Helical" evidence="19">
    <location>
        <begin position="51"/>
        <end position="70"/>
    </location>
</feature>
<dbReference type="PANTHER" id="PTHR46382">
    <property type="entry name" value="PHOSPHATIDATE CYTIDYLYLTRANSFERASE"/>
    <property type="match status" value="1"/>
</dbReference>
<evidence type="ECO:0000256" key="11">
    <source>
        <dbReference type="ARBA" id="ARBA00022692"/>
    </source>
</evidence>
<evidence type="ECO:0000256" key="15">
    <source>
        <dbReference type="ARBA" id="ARBA00023136"/>
    </source>
</evidence>
<keyword evidence="16" id="KW-0594">Phospholipid biosynthesis</keyword>
<comment type="subcellular location">
    <subcellularLocation>
        <location evidence="2">Cell membrane</location>
        <topology evidence="2">Multi-pass membrane protein</topology>
    </subcellularLocation>
</comment>
<evidence type="ECO:0000256" key="8">
    <source>
        <dbReference type="ARBA" id="ARBA00022475"/>
    </source>
</evidence>
<dbReference type="KEGG" id="aft:BBF96_02585"/>
<evidence type="ECO:0000256" key="4">
    <source>
        <dbReference type="ARBA" id="ARBA00005189"/>
    </source>
</evidence>
<feature type="transmembrane region" description="Helical" evidence="19">
    <location>
        <begin position="109"/>
        <end position="128"/>
    </location>
</feature>
<evidence type="ECO:0000313" key="21">
    <source>
        <dbReference type="Proteomes" id="UP000267250"/>
    </source>
</evidence>
<keyword evidence="13 19" id="KW-1133">Transmembrane helix</keyword>
<evidence type="ECO:0000256" key="19">
    <source>
        <dbReference type="SAM" id="Phobius"/>
    </source>
</evidence>
<accession>A0A3S9SVN7</accession>
<dbReference type="GO" id="GO:0004605">
    <property type="term" value="F:phosphatidate cytidylyltransferase activity"/>
    <property type="evidence" value="ECO:0007669"/>
    <property type="project" value="UniProtKB-EC"/>
</dbReference>
<name>A0A3S9SVN7_9FIRM</name>
<keyword evidence="12 18" id="KW-0548">Nucleotidyltransferase</keyword>
<dbReference type="GO" id="GO:0016024">
    <property type="term" value="P:CDP-diacylglycerol biosynthetic process"/>
    <property type="evidence" value="ECO:0007669"/>
    <property type="project" value="UniProtKB-UniPathway"/>
</dbReference>
<evidence type="ECO:0000256" key="18">
    <source>
        <dbReference type="RuleBase" id="RU003938"/>
    </source>
</evidence>
<keyword evidence="17" id="KW-1208">Phospholipid metabolism</keyword>
<evidence type="ECO:0000256" key="12">
    <source>
        <dbReference type="ARBA" id="ARBA00022695"/>
    </source>
</evidence>
<comment type="pathway">
    <text evidence="4">Lipid metabolism.</text>
</comment>
<dbReference type="EMBL" id="CP016379">
    <property type="protein sequence ID" value="AZR72377.1"/>
    <property type="molecule type" value="Genomic_DNA"/>
</dbReference>
<reference evidence="20 21" key="1">
    <citation type="submission" date="2016-07" db="EMBL/GenBank/DDBJ databases">
        <title>Genome and transcriptome analysis of iron-reducing fermentative bacteria Anoxybacter fermentans.</title>
        <authorList>
            <person name="Zeng X."/>
            <person name="Shao Z."/>
        </authorList>
    </citation>
    <scope>NUCLEOTIDE SEQUENCE [LARGE SCALE GENOMIC DNA]</scope>
    <source>
        <strain evidence="20 21">DY22613</strain>
    </source>
</reference>
<keyword evidence="8" id="KW-1003">Cell membrane</keyword>
<keyword evidence="11 18" id="KW-0812">Transmembrane</keyword>
<keyword evidence="9" id="KW-0444">Lipid biosynthesis</keyword>
<dbReference type="AlphaFoldDB" id="A0A3S9SVN7"/>